<dbReference type="Pfam" id="PF08279">
    <property type="entry name" value="HTH_11"/>
    <property type="match status" value="1"/>
</dbReference>
<dbReference type="Pfam" id="PF13280">
    <property type="entry name" value="WYL"/>
    <property type="match status" value="1"/>
</dbReference>
<accession>A0A2T0B5F1</accession>
<dbReference type="Gene3D" id="1.10.10.10">
    <property type="entry name" value="Winged helix-like DNA-binding domain superfamily/Winged helix DNA-binding domain"/>
    <property type="match status" value="1"/>
</dbReference>
<comment type="caution">
    <text evidence="4">The sequence shown here is derived from an EMBL/GenBank/DDBJ whole genome shotgun (WGS) entry which is preliminary data.</text>
</comment>
<name>A0A2T0B5F1_9CLOT</name>
<dbReference type="InterPro" id="IPR057727">
    <property type="entry name" value="WCX_dom"/>
</dbReference>
<dbReference type="InterPro" id="IPR028349">
    <property type="entry name" value="PafC-like"/>
</dbReference>
<dbReference type="PANTHER" id="PTHR34580">
    <property type="match status" value="1"/>
</dbReference>
<evidence type="ECO:0000259" key="1">
    <source>
        <dbReference type="Pfam" id="PF08279"/>
    </source>
</evidence>
<dbReference type="EMBL" id="PVXO01000032">
    <property type="protein sequence ID" value="PRR79106.1"/>
    <property type="molecule type" value="Genomic_DNA"/>
</dbReference>
<dbReference type="PANTHER" id="PTHR34580:SF8">
    <property type="entry name" value="WYL DOMAIN-CONTAINING PROTEIN"/>
    <property type="match status" value="1"/>
</dbReference>
<gene>
    <name evidence="4" type="ORF">CLLI_11680</name>
</gene>
<dbReference type="InterPro" id="IPR036388">
    <property type="entry name" value="WH-like_DNA-bd_sf"/>
</dbReference>
<feature type="domain" description="WCX" evidence="3">
    <location>
        <begin position="237"/>
        <end position="313"/>
    </location>
</feature>
<protein>
    <submittedName>
        <fullName evidence="4">HTH domain protein</fullName>
    </submittedName>
</protein>
<keyword evidence="5" id="KW-1185">Reference proteome</keyword>
<dbReference type="InterPro" id="IPR026881">
    <property type="entry name" value="WYL_dom"/>
</dbReference>
<dbReference type="RefSeq" id="WP_106063286.1">
    <property type="nucleotide sequence ID" value="NZ_PVXO01000032.1"/>
</dbReference>
<sequence>MSKIAHLIEVLITLQYKKLTTASELAQVLKVDKKTIYRYINNLNLANVPIHTIKGRYGGFYIDETFYMKPPKLNFQELQSIIAIEQSIEDSNFPLKRDLRNAVAKIKSICLKDDKELEEKLEGSSIKLYNLGDTLRLDEKIDKINYSMERGRTLDIEYFTINKNTLYEENVDPYNLIFKDGDWYIVGYSHDEDKVKVYRLSRIRNIDITNDIYMKPKTFSLNDFLTNSWGVFNGEKQLVKVKFSKNVAELIRKVKWSSTQEIEDLDDGSMILKFYIDELGDIKTWILGFGGEAEVIEPLSLRADINEEIKKLLNIYK</sequence>
<evidence type="ECO:0000313" key="5">
    <source>
        <dbReference type="Proteomes" id="UP000239706"/>
    </source>
</evidence>
<dbReference type="PIRSF" id="PIRSF016838">
    <property type="entry name" value="PafC"/>
    <property type="match status" value="1"/>
</dbReference>
<reference evidence="4 5" key="1">
    <citation type="submission" date="2018-03" db="EMBL/GenBank/DDBJ databases">
        <title>Genome sequence of Clostridium liquoris DSM 100320.</title>
        <authorList>
            <person name="Poehlein A."/>
            <person name="Daniel R."/>
        </authorList>
    </citation>
    <scope>NUCLEOTIDE SEQUENCE [LARGE SCALE GENOMIC DNA]</scope>
    <source>
        <strain evidence="4 5">DSM 100320</strain>
    </source>
</reference>
<dbReference type="AlphaFoldDB" id="A0A2T0B5F1"/>
<dbReference type="InterPro" id="IPR013196">
    <property type="entry name" value="HTH_11"/>
</dbReference>
<evidence type="ECO:0000259" key="3">
    <source>
        <dbReference type="Pfam" id="PF25583"/>
    </source>
</evidence>
<evidence type="ECO:0000259" key="2">
    <source>
        <dbReference type="Pfam" id="PF13280"/>
    </source>
</evidence>
<evidence type="ECO:0000313" key="4">
    <source>
        <dbReference type="EMBL" id="PRR79106.1"/>
    </source>
</evidence>
<dbReference type="SUPFAM" id="SSF46785">
    <property type="entry name" value="Winged helix' DNA-binding domain"/>
    <property type="match status" value="1"/>
</dbReference>
<dbReference type="PROSITE" id="PS52050">
    <property type="entry name" value="WYL"/>
    <property type="match status" value="1"/>
</dbReference>
<feature type="domain" description="Helix-turn-helix type 11" evidence="1">
    <location>
        <begin position="10"/>
        <end position="58"/>
    </location>
</feature>
<dbReference type="Proteomes" id="UP000239706">
    <property type="component" value="Unassembled WGS sequence"/>
</dbReference>
<dbReference type="Pfam" id="PF25583">
    <property type="entry name" value="WCX"/>
    <property type="match status" value="1"/>
</dbReference>
<dbReference type="InterPro" id="IPR036390">
    <property type="entry name" value="WH_DNA-bd_sf"/>
</dbReference>
<organism evidence="4 5">
    <name type="scientific">Clostridium liquoris</name>
    <dbReference type="NCBI Taxonomy" id="1289519"/>
    <lineage>
        <taxon>Bacteria</taxon>
        <taxon>Bacillati</taxon>
        <taxon>Bacillota</taxon>
        <taxon>Clostridia</taxon>
        <taxon>Eubacteriales</taxon>
        <taxon>Clostridiaceae</taxon>
        <taxon>Clostridium</taxon>
    </lineage>
</organism>
<dbReference type="OrthoDB" id="9767131at2"/>
<dbReference type="InterPro" id="IPR051534">
    <property type="entry name" value="CBASS_pafABC_assoc_protein"/>
</dbReference>
<feature type="domain" description="WYL" evidence="2">
    <location>
        <begin position="141"/>
        <end position="207"/>
    </location>
</feature>
<proteinExistence type="predicted"/>